<evidence type="ECO:0000313" key="3">
    <source>
        <dbReference type="Proteomes" id="UP000177745"/>
    </source>
</evidence>
<dbReference type="Proteomes" id="UP000177745">
    <property type="component" value="Unassembled WGS sequence"/>
</dbReference>
<keyword evidence="1" id="KW-0472">Membrane</keyword>
<comment type="caution">
    <text evidence="2">The sequence shown here is derived from an EMBL/GenBank/DDBJ whole genome shotgun (WGS) entry which is preliminary data.</text>
</comment>
<sequence>MRKKILIGILSVILFVTLSQTVLAVSWLPLVPCGMTNDNPDTPQDERKPCNRCDLFRLAKNIIDFVLIVIMPATAFLFFIYAGFLILSSAGNPGRVSQGRTIFFNTAIGVAIISASWLITNTIIRSVAADNVAPEWWKFECRVTTAGPSAPVPPVPAPILCSQPAQLAASNNEPYPRKNAPELDSLISCIQSKLPGQNLGSQYTFDNSFELCNYTRGQKTCTSSCSHAVNSCHYGGRTGGQGALAVDFGNELIGANIIQAAVACGTPSGKARCENAAGANVGCAPGSGATHVHVSAASCDAN</sequence>
<gene>
    <name evidence="2" type="ORF">A3G51_02050</name>
</gene>
<dbReference type="Pfam" id="PF18895">
    <property type="entry name" value="T4SS_pilin"/>
    <property type="match status" value="1"/>
</dbReference>
<keyword evidence="1" id="KW-0812">Transmembrane</keyword>
<evidence type="ECO:0000256" key="1">
    <source>
        <dbReference type="SAM" id="Phobius"/>
    </source>
</evidence>
<evidence type="ECO:0000313" key="2">
    <source>
        <dbReference type="EMBL" id="OGN33870.1"/>
    </source>
</evidence>
<name>A0A1F8H9N2_9BACT</name>
<proteinExistence type="predicted"/>
<feature type="transmembrane region" description="Helical" evidence="1">
    <location>
        <begin position="65"/>
        <end position="90"/>
    </location>
</feature>
<reference evidence="2 3" key="1">
    <citation type="journal article" date="2016" name="Nat. Commun.">
        <title>Thousands of microbial genomes shed light on interconnected biogeochemical processes in an aquifer system.</title>
        <authorList>
            <person name="Anantharaman K."/>
            <person name="Brown C.T."/>
            <person name="Hug L.A."/>
            <person name="Sharon I."/>
            <person name="Castelle C.J."/>
            <person name="Probst A.J."/>
            <person name="Thomas B.C."/>
            <person name="Singh A."/>
            <person name="Wilkins M.J."/>
            <person name="Karaoz U."/>
            <person name="Brodie E.L."/>
            <person name="Williams K.H."/>
            <person name="Hubbard S.S."/>
            <person name="Banfield J.F."/>
        </authorList>
    </citation>
    <scope>NUCLEOTIDE SEQUENCE [LARGE SCALE GENOMIC DNA]</scope>
</reference>
<feature type="transmembrane region" description="Helical" evidence="1">
    <location>
        <begin position="102"/>
        <end position="119"/>
    </location>
</feature>
<keyword evidence="1" id="KW-1133">Transmembrane helix</keyword>
<protein>
    <submittedName>
        <fullName evidence="2">Uncharacterized protein</fullName>
    </submittedName>
</protein>
<dbReference type="InterPro" id="IPR043993">
    <property type="entry name" value="T4SS_pilin"/>
</dbReference>
<dbReference type="EMBL" id="MGKY01000010">
    <property type="protein sequence ID" value="OGN33870.1"/>
    <property type="molecule type" value="Genomic_DNA"/>
</dbReference>
<accession>A0A1F8H9N2</accession>
<organism evidence="2 3">
    <name type="scientific">Candidatus Yanofskybacteria bacterium RIFCSPLOWO2_12_FULL_43_11b</name>
    <dbReference type="NCBI Taxonomy" id="1802710"/>
    <lineage>
        <taxon>Bacteria</taxon>
        <taxon>Candidatus Yanofskyibacteriota</taxon>
    </lineage>
</organism>
<dbReference type="AlphaFoldDB" id="A0A1F8H9N2"/>